<evidence type="ECO:0000259" key="5">
    <source>
        <dbReference type="PROSITE" id="PS50901"/>
    </source>
</evidence>
<dbReference type="RefSeq" id="WP_209916657.1">
    <property type="nucleotide sequence ID" value="NZ_JAGIOP010000002.1"/>
</dbReference>
<dbReference type="PANTHER" id="PTHR22683">
    <property type="entry name" value="SPORULATION PROTEIN RELATED"/>
    <property type="match status" value="1"/>
</dbReference>
<comment type="caution">
    <text evidence="6">The sequence shown here is derived from an EMBL/GenBank/DDBJ whole genome shotgun (WGS) entry which is preliminary data.</text>
</comment>
<dbReference type="InterPro" id="IPR002543">
    <property type="entry name" value="FtsK_dom"/>
</dbReference>
<dbReference type="Proteomes" id="UP000694460">
    <property type="component" value="Unassembled WGS sequence"/>
</dbReference>
<keyword evidence="1 3" id="KW-0547">Nucleotide-binding</keyword>
<name>A0ABS4ZSK1_9MYCO</name>
<evidence type="ECO:0000313" key="6">
    <source>
        <dbReference type="EMBL" id="MBP2452497.1"/>
    </source>
</evidence>
<evidence type="ECO:0000256" key="4">
    <source>
        <dbReference type="SAM" id="MobiDB-lite"/>
    </source>
</evidence>
<dbReference type="SUPFAM" id="SSF52540">
    <property type="entry name" value="P-loop containing nucleoside triphosphate hydrolases"/>
    <property type="match status" value="1"/>
</dbReference>
<keyword evidence="2 3" id="KW-0067">ATP-binding</keyword>
<evidence type="ECO:0000256" key="2">
    <source>
        <dbReference type="ARBA" id="ARBA00022840"/>
    </source>
</evidence>
<dbReference type="Pfam" id="PF01580">
    <property type="entry name" value="FtsK_SpoIIIE"/>
    <property type="match status" value="1"/>
</dbReference>
<dbReference type="EMBL" id="JAGIOP010000002">
    <property type="protein sequence ID" value="MBP2452497.1"/>
    <property type="molecule type" value="Genomic_DNA"/>
</dbReference>
<gene>
    <name evidence="6" type="ORF">JOF57_002410</name>
</gene>
<evidence type="ECO:0000256" key="1">
    <source>
        <dbReference type="ARBA" id="ARBA00022741"/>
    </source>
</evidence>
<reference evidence="6 7" key="1">
    <citation type="submission" date="2021-03" db="EMBL/GenBank/DDBJ databases">
        <title>Sequencing the genomes of 1000 actinobacteria strains.</title>
        <authorList>
            <person name="Klenk H.-P."/>
        </authorList>
    </citation>
    <scope>NUCLEOTIDE SEQUENCE [LARGE SCALE GENOMIC DNA]</scope>
    <source>
        <strain evidence="6 7">DSM 46713</strain>
    </source>
</reference>
<dbReference type="PROSITE" id="PS50901">
    <property type="entry name" value="FTSK"/>
    <property type="match status" value="1"/>
</dbReference>
<dbReference type="InterPro" id="IPR050206">
    <property type="entry name" value="FtsK/SpoIIIE/SftA"/>
</dbReference>
<dbReference type="InterPro" id="IPR027417">
    <property type="entry name" value="P-loop_NTPase"/>
</dbReference>
<dbReference type="Gene3D" id="3.40.50.300">
    <property type="entry name" value="P-loop containing nucleotide triphosphate hydrolases"/>
    <property type="match status" value="1"/>
</dbReference>
<sequence>MGFFTGGGYVPSERDRYMRQQKEYDYQRKRADSQHDAARKILDGIPALVEKEKEKVKKQAQATVAGIRKSAETEEKRLLTTPVTQYSGGAHGNPDPIVVWHWRVPMPAAINISVEGVKRTDAGPVLALQPGGGIATEDIIPMMLSTKLGGRSEFAAWAGEVSEVLAEMEQRYPILADIRDDAVFARMLSATGVNRDEKSALEERGAYGTTYSRPRTVVHVPVLTAVDITPEGLELTFAHDDTRRAGDIGGATLDRLRSAFNAGGVHNAKNLVAHDGDDGELILSFRDAPSHFPAAVAPPAVAVVTTKEDSAKAYPGMTWQLGVDARGNVITPKLEKFPHVLVAGSTGGGKSVWIRSAVEALRVQAAQIWLVDGKQSDYIALADLPGVRMVTTEPAAHVVAVSEVFEELQARRAAAAKAKAAGVEKPYEKYAPCVLVIDEFATVRDEWRTHAKKTRGSDEGVIGMIAALLRVGREARCHVVLSSQDIYVENIPQAWQDNLPLFVSLGAPSPRTLAGGAIPEALRDDAQRIGDRISRDTPGRSLYVDRAAFAVREVQSFYGYSPGTTPLTAAPTPEVRAAWAVSEKAAAAVPWLYPRVGIKTEDPSWRDGTLDELADTPTVALTDRTGALLAGREGYDPLRPDWNGAAATGGRKRRAASDFIDVDGDGVDDRDQVPTPPSADSPSPAQVANMTPEEKAAWMRAHAARMGLIPADEETPTPPAPKKTTSRKPASKRGGGDI</sequence>
<dbReference type="PANTHER" id="PTHR22683:SF47">
    <property type="entry name" value="FTSK DOMAIN-CONTAINING PROTEIN YDCQ"/>
    <property type="match status" value="1"/>
</dbReference>
<feature type="region of interest" description="Disordered" evidence="4">
    <location>
        <begin position="631"/>
        <end position="738"/>
    </location>
</feature>
<evidence type="ECO:0000256" key="3">
    <source>
        <dbReference type="PROSITE-ProRule" id="PRU00289"/>
    </source>
</evidence>
<proteinExistence type="predicted"/>
<protein>
    <recommendedName>
        <fullName evidence="5">FtsK domain-containing protein</fullName>
    </recommendedName>
</protein>
<feature type="domain" description="FtsK" evidence="5">
    <location>
        <begin position="326"/>
        <end position="514"/>
    </location>
</feature>
<evidence type="ECO:0000313" key="7">
    <source>
        <dbReference type="Proteomes" id="UP000694460"/>
    </source>
</evidence>
<organism evidence="6 7">
    <name type="scientific">Mycolicibacterium lutetiense</name>
    <dbReference type="NCBI Taxonomy" id="1641992"/>
    <lineage>
        <taxon>Bacteria</taxon>
        <taxon>Bacillati</taxon>
        <taxon>Actinomycetota</taxon>
        <taxon>Actinomycetes</taxon>
        <taxon>Mycobacteriales</taxon>
        <taxon>Mycobacteriaceae</taxon>
        <taxon>Mycolicibacterium</taxon>
    </lineage>
</organism>
<accession>A0ABS4ZSK1</accession>
<feature type="binding site" evidence="3">
    <location>
        <begin position="344"/>
        <end position="351"/>
    </location>
    <ligand>
        <name>ATP</name>
        <dbReference type="ChEBI" id="CHEBI:30616"/>
    </ligand>
</feature>
<keyword evidence="7" id="KW-1185">Reference proteome</keyword>